<dbReference type="EMBL" id="GBRH01263745">
    <property type="protein sequence ID" value="JAD34150.1"/>
    <property type="molecule type" value="Transcribed_RNA"/>
</dbReference>
<proteinExistence type="predicted"/>
<evidence type="ECO:0000256" key="1">
    <source>
        <dbReference type="SAM" id="Phobius"/>
    </source>
</evidence>
<sequence length="35" mass="4155">MMANIHLNLRTSFVVSFNISVWELLVCVYICFMPY</sequence>
<dbReference type="AlphaFoldDB" id="A0A0A8ZBR6"/>
<accession>A0A0A8ZBR6</accession>
<name>A0A0A8ZBR6_ARUDO</name>
<organism evidence="2">
    <name type="scientific">Arundo donax</name>
    <name type="common">Giant reed</name>
    <name type="synonym">Donax arundinaceus</name>
    <dbReference type="NCBI Taxonomy" id="35708"/>
    <lineage>
        <taxon>Eukaryota</taxon>
        <taxon>Viridiplantae</taxon>
        <taxon>Streptophyta</taxon>
        <taxon>Embryophyta</taxon>
        <taxon>Tracheophyta</taxon>
        <taxon>Spermatophyta</taxon>
        <taxon>Magnoliopsida</taxon>
        <taxon>Liliopsida</taxon>
        <taxon>Poales</taxon>
        <taxon>Poaceae</taxon>
        <taxon>PACMAD clade</taxon>
        <taxon>Arundinoideae</taxon>
        <taxon>Arundineae</taxon>
        <taxon>Arundo</taxon>
    </lineage>
</organism>
<keyword evidence="1" id="KW-0472">Membrane</keyword>
<feature type="transmembrane region" description="Helical" evidence="1">
    <location>
        <begin position="12"/>
        <end position="32"/>
    </location>
</feature>
<reference evidence="2" key="1">
    <citation type="submission" date="2014-09" db="EMBL/GenBank/DDBJ databases">
        <authorList>
            <person name="Magalhaes I.L.F."/>
            <person name="Oliveira U."/>
            <person name="Santos F.R."/>
            <person name="Vidigal T.H.D.A."/>
            <person name="Brescovit A.D."/>
            <person name="Santos A.J."/>
        </authorList>
    </citation>
    <scope>NUCLEOTIDE SEQUENCE</scope>
    <source>
        <tissue evidence="2">Shoot tissue taken approximately 20 cm above the soil surface</tissue>
    </source>
</reference>
<reference evidence="2" key="2">
    <citation type="journal article" date="2015" name="Data Brief">
        <title>Shoot transcriptome of the giant reed, Arundo donax.</title>
        <authorList>
            <person name="Barrero R.A."/>
            <person name="Guerrero F.D."/>
            <person name="Moolhuijzen P."/>
            <person name="Goolsby J.A."/>
            <person name="Tidwell J."/>
            <person name="Bellgard S.E."/>
            <person name="Bellgard M.I."/>
        </authorList>
    </citation>
    <scope>NUCLEOTIDE SEQUENCE</scope>
    <source>
        <tissue evidence="2">Shoot tissue taken approximately 20 cm above the soil surface</tissue>
    </source>
</reference>
<keyword evidence="1" id="KW-0812">Transmembrane</keyword>
<keyword evidence="1" id="KW-1133">Transmembrane helix</keyword>
<evidence type="ECO:0000313" key="2">
    <source>
        <dbReference type="EMBL" id="JAD34150.1"/>
    </source>
</evidence>
<protein>
    <submittedName>
        <fullName evidence="2">Uncharacterized protein</fullName>
    </submittedName>
</protein>